<feature type="compositionally biased region" description="Acidic residues" evidence="1">
    <location>
        <begin position="494"/>
        <end position="512"/>
    </location>
</feature>
<feature type="compositionally biased region" description="Basic residues" evidence="1">
    <location>
        <begin position="403"/>
        <end position="413"/>
    </location>
</feature>
<feature type="compositionally biased region" description="Polar residues" evidence="1">
    <location>
        <begin position="222"/>
        <end position="242"/>
    </location>
</feature>
<evidence type="ECO:0008006" key="4">
    <source>
        <dbReference type="Google" id="ProtNLM"/>
    </source>
</evidence>
<feature type="compositionally biased region" description="Polar residues" evidence="1">
    <location>
        <begin position="253"/>
        <end position="262"/>
    </location>
</feature>
<feature type="compositionally biased region" description="Acidic residues" evidence="1">
    <location>
        <begin position="383"/>
        <end position="397"/>
    </location>
</feature>
<evidence type="ECO:0000256" key="1">
    <source>
        <dbReference type="SAM" id="MobiDB-lite"/>
    </source>
</evidence>
<accession>A0A6A6WKS4</accession>
<organism evidence="2 3">
    <name type="scientific">Pseudovirgaria hyperparasitica</name>
    <dbReference type="NCBI Taxonomy" id="470096"/>
    <lineage>
        <taxon>Eukaryota</taxon>
        <taxon>Fungi</taxon>
        <taxon>Dikarya</taxon>
        <taxon>Ascomycota</taxon>
        <taxon>Pezizomycotina</taxon>
        <taxon>Dothideomycetes</taxon>
        <taxon>Dothideomycetes incertae sedis</taxon>
        <taxon>Acrospermales</taxon>
        <taxon>Acrospermaceae</taxon>
        <taxon>Pseudovirgaria</taxon>
    </lineage>
</organism>
<dbReference type="RefSeq" id="XP_033605223.1">
    <property type="nucleotide sequence ID" value="XM_033739235.1"/>
</dbReference>
<reference evidence="2" key="1">
    <citation type="journal article" date="2020" name="Stud. Mycol.">
        <title>101 Dothideomycetes genomes: a test case for predicting lifestyles and emergence of pathogens.</title>
        <authorList>
            <person name="Haridas S."/>
            <person name="Albert R."/>
            <person name="Binder M."/>
            <person name="Bloem J."/>
            <person name="Labutti K."/>
            <person name="Salamov A."/>
            <person name="Andreopoulos B."/>
            <person name="Baker S."/>
            <person name="Barry K."/>
            <person name="Bills G."/>
            <person name="Bluhm B."/>
            <person name="Cannon C."/>
            <person name="Castanera R."/>
            <person name="Culley D."/>
            <person name="Daum C."/>
            <person name="Ezra D."/>
            <person name="Gonzalez J."/>
            <person name="Henrissat B."/>
            <person name="Kuo A."/>
            <person name="Liang C."/>
            <person name="Lipzen A."/>
            <person name="Lutzoni F."/>
            <person name="Magnuson J."/>
            <person name="Mondo S."/>
            <person name="Nolan M."/>
            <person name="Ohm R."/>
            <person name="Pangilinan J."/>
            <person name="Park H.-J."/>
            <person name="Ramirez L."/>
            <person name="Alfaro M."/>
            <person name="Sun H."/>
            <person name="Tritt A."/>
            <person name="Yoshinaga Y."/>
            <person name="Zwiers L.-H."/>
            <person name="Turgeon B."/>
            <person name="Goodwin S."/>
            <person name="Spatafora J."/>
            <person name="Crous P."/>
            <person name="Grigoriev I."/>
        </authorList>
    </citation>
    <scope>NUCLEOTIDE SEQUENCE</scope>
    <source>
        <strain evidence="2">CBS 121739</strain>
    </source>
</reference>
<dbReference type="OrthoDB" id="5382953at2759"/>
<protein>
    <recommendedName>
        <fullName evidence="4">DNA (cytosine-5)-methyltransferase 1 replication foci domain-containing protein</fullName>
    </recommendedName>
</protein>
<name>A0A6A6WKS4_9PEZI</name>
<feature type="region of interest" description="Disordered" evidence="1">
    <location>
        <begin position="375"/>
        <end position="524"/>
    </location>
</feature>
<feature type="region of interest" description="Disordered" evidence="1">
    <location>
        <begin position="222"/>
        <end position="268"/>
    </location>
</feature>
<sequence length="658" mass="74077">MPNFIAECNVLKPKDPTLKDNNDWELYTLNNAEVRDATTGELRSLLMADAMQPVTVTGNLEQVSRKQQKLLVRPEYFKSTPLKVENVMLFSYGEDPDDKDDPNAIQFWAAGEAGWFKIKPGRAYKSLHLDMQECIELLWFSADIYASVKKGATGPSAEMVFREFVEDEDNDCSTIEQARDRFYRHRHFLMLAMINGKEGIHWGRLGLRTHLRQHFPDDYQQMQDKSGLKSITNNDCPPGTSQHNKKGSEDPSRTSMSKQPTRSKAPKKDNNWFRAHVIWEVIQRAEVSKTLRPESMSIANIAKIMTQRYEIDEQDVAMDYIRSHATNVRYMMDHKAAKRSCKIAWNKISLFKELSKATISAATARKVNEVELKPRRQPVEEYHEPDEEEDEEEEDDLLAASSRARKGAGRPKNGRLSVLRPKTSTSAKGTKRMKAHPAGRASEDLSGSDGELEDAMDLSSPGKRPLDSDDESPPSKRRASDLPSYPETPANVPDFDEDDDEEDENENEDESSESALSELSSPEQLANQQIPLNFDPNVPSPPGAEYVSTIISTPLSSFQANAPGNVWNCTFDGCSHRVYGASSDGSQQLIKGHVKNHQREQQVKLDLLMSEEKRTRLPVSHLFNRIREMAAQQNPLATALAASAADANGFPLPIERRG</sequence>
<gene>
    <name evidence="2" type="ORF">EJ05DRAFT_14125</name>
</gene>
<dbReference type="EMBL" id="ML996565">
    <property type="protein sequence ID" value="KAF2762772.1"/>
    <property type="molecule type" value="Genomic_DNA"/>
</dbReference>
<dbReference type="Proteomes" id="UP000799437">
    <property type="component" value="Unassembled WGS sequence"/>
</dbReference>
<evidence type="ECO:0000313" key="2">
    <source>
        <dbReference type="EMBL" id="KAF2762772.1"/>
    </source>
</evidence>
<keyword evidence="3" id="KW-1185">Reference proteome</keyword>
<dbReference type="AlphaFoldDB" id="A0A6A6WKS4"/>
<proteinExistence type="predicted"/>
<dbReference type="GeneID" id="54480289"/>
<evidence type="ECO:0000313" key="3">
    <source>
        <dbReference type="Proteomes" id="UP000799437"/>
    </source>
</evidence>